<dbReference type="EMBL" id="JAKWBI020000004">
    <property type="protein sequence ID" value="KAJ2907106.1"/>
    <property type="molecule type" value="Genomic_DNA"/>
</dbReference>
<dbReference type="GO" id="GO:0006629">
    <property type="term" value="P:lipid metabolic process"/>
    <property type="evidence" value="ECO:0007669"/>
    <property type="project" value="InterPro"/>
</dbReference>
<name>A0AAD5S0N8_9PEZI</name>
<dbReference type="GO" id="GO:0016020">
    <property type="term" value="C:membrane"/>
    <property type="evidence" value="ECO:0007669"/>
    <property type="project" value="UniProtKB-SubCell"/>
</dbReference>
<gene>
    <name evidence="9" type="ORF">MKZ38_007621</name>
</gene>
<sequence length="242" mass="27800">MKPLIQDWFPPTKQDNYETILFLWTLFPMAASLQWLVSWYGMGKTSVESRLNLPGRPGWILMEVPGAVTLLYTMWMVSEEKGIEDLAWQNKVLAGLFVIHYSYRAIMYPLMAPSMSPIHIVVWLLGLFFQVMNGTCLGAWLGGYGPVTRQDWEAHPLGTLQFVVGIAVFYIGLAGNYIHDDELREIRRQELRRQERILAQQKREGEKGSVEKVYRLPQAGLFRSREEPRGRSPTGRPTNVVN</sequence>
<comment type="caution">
    <text evidence="9">The sequence shown here is derived from an EMBL/GenBank/DDBJ whole genome shotgun (WGS) entry which is preliminary data.</text>
</comment>
<protein>
    <recommendedName>
        <fullName evidence="8">3-oxo-5-alpha-steroid 4-dehydrogenase C-terminal domain-containing protein</fullName>
    </recommendedName>
</protein>
<dbReference type="InterPro" id="IPR039357">
    <property type="entry name" value="SRD5A/TECR"/>
</dbReference>
<feature type="compositionally biased region" description="Basic and acidic residues" evidence="6">
    <location>
        <begin position="202"/>
        <end position="214"/>
    </location>
</feature>
<dbReference type="InterPro" id="IPR001104">
    <property type="entry name" value="3-oxo-5_a-steroid_4-DH_C"/>
</dbReference>
<dbReference type="Proteomes" id="UP001201980">
    <property type="component" value="Unassembled WGS sequence"/>
</dbReference>
<dbReference type="PANTHER" id="PTHR10556:SF43">
    <property type="entry name" value="STEROID 5-ALPHA-REDUCTASE DET2"/>
    <property type="match status" value="1"/>
</dbReference>
<evidence type="ECO:0000256" key="3">
    <source>
        <dbReference type="ARBA" id="ARBA00022692"/>
    </source>
</evidence>
<keyword evidence="5 7" id="KW-0472">Membrane</keyword>
<accession>A0AAD5S0N8</accession>
<feature type="transmembrane region" description="Helical" evidence="7">
    <location>
        <begin position="118"/>
        <end position="140"/>
    </location>
</feature>
<evidence type="ECO:0000256" key="2">
    <source>
        <dbReference type="ARBA" id="ARBA00007742"/>
    </source>
</evidence>
<keyword evidence="3 7" id="KW-0812">Transmembrane</keyword>
<dbReference type="AlphaFoldDB" id="A0AAD5S0N8"/>
<comment type="subcellular location">
    <subcellularLocation>
        <location evidence="1">Membrane</location>
        <topology evidence="1">Multi-pass membrane protein</topology>
    </subcellularLocation>
</comment>
<feature type="transmembrane region" description="Helical" evidence="7">
    <location>
        <begin position="160"/>
        <end position="178"/>
    </location>
</feature>
<feature type="region of interest" description="Disordered" evidence="6">
    <location>
        <begin position="202"/>
        <end position="242"/>
    </location>
</feature>
<proteinExistence type="inferred from homology"/>
<evidence type="ECO:0000313" key="10">
    <source>
        <dbReference type="Proteomes" id="UP001201980"/>
    </source>
</evidence>
<keyword evidence="4 7" id="KW-1133">Transmembrane helix</keyword>
<keyword evidence="10" id="KW-1185">Reference proteome</keyword>
<dbReference type="Pfam" id="PF02544">
    <property type="entry name" value="Steroid_dh"/>
    <property type="match status" value="1"/>
</dbReference>
<comment type="similarity">
    <text evidence="2">Belongs to the steroid 5-alpha reductase family.</text>
</comment>
<organism evidence="9 10">
    <name type="scientific">Zalerion maritima</name>
    <dbReference type="NCBI Taxonomy" id="339359"/>
    <lineage>
        <taxon>Eukaryota</taxon>
        <taxon>Fungi</taxon>
        <taxon>Dikarya</taxon>
        <taxon>Ascomycota</taxon>
        <taxon>Pezizomycotina</taxon>
        <taxon>Sordariomycetes</taxon>
        <taxon>Lulworthiomycetidae</taxon>
        <taxon>Lulworthiales</taxon>
        <taxon>Lulworthiaceae</taxon>
        <taxon>Zalerion</taxon>
    </lineage>
</organism>
<evidence type="ECO:0000313" key="9">
    <source>
        <dbReference type="EMBL" id="KAJ2907106.1"/>
    </source>
</evidence>
<evidence type="ECO:0000256" key="5">
    <source>
        <dbReference type="ARBA" id="ARBA00023136"/>
    </source>
</evidence>
<evidence type="ECO:0000256" key="4">
    <source>
        <dbReference type="ARBA" id="ARBA00022989"/>
    </source>
</evidence>
<evidence type="ECO:0000256" key="1">
    <source>
        <dbReference type="ARBA" id="ARBA00004141"/>
    </source>
</evidence>
<reference evidence="9" key="1">
    <citation type="submission" date="2022-07" db="EMBL/GenBank/DDBJ databases">
        <title>Draft genome sequence of Zalerion maritima ATCC 34329, a (micro)plastics degrading marine fungus.</title>
        <authorList>
            <person name="Paco A."/>
            <person name="Goncalves M.F.M."/>
            <person name="Rocha-Santos T.A.P."/>
            <person name="Alves A."/>
        </authorList>
    </citation>
    <scope>NUCLEOTIDE SEQUENCE</scope>
    <source>
        <strain evidence="9">ATCC 34329</strain>
    </source>
</reference>
<feature type="transmembrane region" description="Helical" evidence="7">
    <location>
        <begin position="20"/>
        <end position="37"/>
    </location>
</feature>
<dbReference type="PANTHER" id="PTHR10556">
    <property type="entry name" value="3-OXO-5-ALPHA-STEROID 4-DEHYDROGENASE"/>
    <property type="match status" value="1"/>
</dbReference>
<evidence type="ECO:0000259" key="8">
    <source>
        <dbReference type="Pfam" id="PF02544"/>
    </source>
</evidence>
<dbReference type="GO" id="GO:0016627">
    <property type="term" value="F:oxidoreductase activity, acting on the CH-CH group of donors"/>
    <property type="evidence" value="ECO:0007669"/>
    <property type="project" value="InterPro"/>
</dbReference>
<evidence type="ECO:0000256" key="6">
    <source>
        <dbReference type="SAM" id="MobiDB-lite"/>
    </source>
</evidence>
<feature type="domain" description="3-oxo-5-alpha-steroid 4-dehydrogenase C-terminal" evidence="8">
    <location>
        <begin position="118"/>
        <end position="190"/>
    </location>
</feature>
<evidence type="ECO:0000256" key="7">
    <source>
        <dbReference type="SAM" id="Phobius"/>
    </source>
</evidence>